<sequence length="24" mass="2658">MVHPKLIVDCGLASFHCVLKFSVN</sequence>
<proteinExistence type="predicted"/>
<evidence type="ECO:0000313" key="1">
    <source>
        <dbReference type="EMBL" id="JAH82181.1"/>
    </source>
</evidence>
<dbReference type="AlphaFoldDB" id="A0A0E9VVR1"/>
<name>A0A0E9VVR1_ANGAN</name>
<reference evidence="1" key="2">
    <citation type="journal article" date="2015" name="Fish Shellfish Immunol.">
        <title>Early steps in the European eel (Anguilla anguilla)-Vibrio vulnificus interaction in the gills: Role of the RtxA13 toxin.</title>
        <authorList>
            <person name="Callol A."/>
            <person name="Pajuelo D."/>
            <person name="Ebbesson L."/>
            <person name="Teles M."/>
            <person name="MacKenzie S."/>
            <person name="Amaro C."/>
        </authorList>
    </citation>
    <scope>NUCLEOTIDE SEQUENCE</scope>
</reference>
<dbReference type="EMBL" id="GBXM01026396">
    <property type="protein sequence ID" value="JAH82181.1"/>
    <property type="molecule type" value="Transcribed_RNA"/>
</dbReference>
<accession>A0A0E9VVR1</accession>
<reference evidence="1" key="1">
    <citation type="submission" date="2014-11" db="EMBL/GenBank/DDBJ databases">
        <authorList>
            <person name="Amaro Gonzalez C."/>
        </authorList>
    </citation>
    <scope>NUCLEOTIDE SEQUENCE</scope>
</reference>
<organism evidence="1">
    <name type="scientific">Anguilla anguilla</name>
    <name type="common">European freshwater eel</name>
    <name type="synonym">Muraena anguilla</name>
    <dbReference type="NCBI Taxonomy" id="7936"/>
    <lineage>
        <taxon>Eukaryota</taxon>
        <taxon>Metazoa</taxon>
        <taxon>Chordata</taxon>
        <taxon>Craniata</taxon>
        <taxon>Vertebrata</taxon>
        <taxon>Euteleostomi</taxon>
        <taxon>Actinopterygii</taxon>
        <taxon>Neopterygii</taxon>
        <taxon>Teleostei</taxon>
        <taxon>Anguilliformes</taxon>
        <taxon>Anguillidae</taxon>
        <taxon>Anguilla</taxon>
    </lineage>
</organism>
<protein>
    <submittedName>
        <fullName evidence="1">Uncharacterized protein</fullName>
    </submittedName>
</protein>